<organism evidence="13">
    <name type="scientific">Lepeophtheirus salmonis</name>
    <name type="common">Salmon louse</name>
    <name type="synonym">Caligus salmonis</name>
    <dbReference type="NCBI Taxonomy" id="72036"/>
    <lineage>
        <taxon>Eukaryota</taxon>
        <taxon>Metazoa</taxon>
        <taxon>Ecdysozoa</taxon>
        <taxon>Arthropoda</taxon>
        <taxon>Crustacea</taxon>
        <taxon>Multicrustacea</taxon>
        <taxon>Hexanauplia</taxon>
        <taxon>Copepoda</taxon>
        <taxon>Siphonostomatoida</taxon>
        <taxon>Caligidae</taxon>
        <taxon>Lepeophtheirus</taxon>
    </lineage>
</organism>
<dbReference type="OrthoDB" id="6159439at2759"/>
<dbReference type="PROSITE" id="PS50071">
    <property type="entry name" value="HOMEOBOX_2"/>
    <property type="match status" value="1"/>
</dbReference>
<keyword evidence="7" id="KW-0804">Transcription</keyword>
<dbReference type="PRINTS" id="PR00024">
    <property type="entry name" value="HOMEOBOX"/>
</dbReference>
<accession>A0A0K2TTM3</accession>
<dbReference type="EMBL" id="HACA01011400">
    <property type="protein sequence ID" value="CDW28761.1"/>
    <property type="molecule type" value="Transcribed_RNA"/>
</dbReference>
<dbReference type="FunFam" id="1.10.10.60:FF:000450">
    <property type="entry name" value="Homeobox protein notochord"/>
    <property type="match status" value="1"/>
</dbReference>
<keyword evidence="8 9" id="KW-0539">Nucleus</keyword>
<dbReference type="AlphaFoldDB" id="A0A0K2TTM3"/>
<dbReference type="PANTHER" id="PTHR24339">
    <property type="entry name" value="HOMEOBOX PROTEIN EMX-RELATED"/>
    <property type="match status" value="1"/>
</dbReference>
<name>A0A0K2TTM3_LEPSM</name>
<dbReference type="InterPro" id="IPR050877">
    <property type="entry name" value="EMX-VAX-Noto_Homeobox_TFs"/>
</dbReference>
<dbReference type="SMART" id="SM00389">
    <property type="entry name" value="HOX"/>
    <property type="match status" value="1"/>
</dbReference>
<protein>
    <recommendedName>
        <fullName evidence="12">Homeobox domain-containing protein</fullName>
    </recommendedName>
</protein>
<dbReference type="Gene3D" id="1.10.10.60">
    <property type="entry name" value="Homeodomain-like"/>
    <property type="match status" value="1"/>
</dbReference>
<dbReference type="Pfam" id="PF00046">
    <property type="entry name" value="Homeodomain"/>
    <property type="match status" value="1"/>
</dbReference>
<evidence type="ECO:0000256" key="4">
    <source>
        <dbReference type="ARBA" id="ARBA00023015"/>
    </source>
</evidence>
<dbReference type="SUPFAM" id="SSF46689">
    <property type="entry name" value="Homeodomain-like"/>
    <property type="match status" value="1"/>
</dbReference>
<keyword evidence="6 9" id="KW-0371">Homeobox</keyword>
<evidence type="ECO:0000256" key="9">
    <source>
        <dbReference type="PROSITE-ProRule" id="PRU00108"/>
    </source>
</evidence>
<evidence type="ECO:0000256" key="2">
    <source>
        <dbReference type="ARBA" id="ARBA00022473"/>
    </source>
</evidence>
<dbReference type="InterPro" id="IPR017970">
    <property type="entry name" value="Homeobox_CS"/>
</dbReference>
<dbReference type="InterPro" id="IPR009057">
    <property type="entry name" value="Homeodomain-like_sf"/>
</dbReference>
<dbReference type="GO" id="GO:0005634">
    <property type="term" value="C:nucleus"/>
    <property type="evidence" value="ECO:0007669"/>
    <property type="project" value="UniProtKB-SubCell"/>
</dbReference>
<evidence type="ECO:0000256" key="10">
    <source>
        <dbReference type="RuleBase" id="RU000682"/>
    </source>
</evidence>
<dbReference type="GO" id="GO:0007417">
    <property type="term" value="P:central nervous system development"/>
    <property type="evidence" value="ECO:0007669"/>
    <property type="project" value="TreeGrafter"/>
</dbReference>
<keyword evidence="2" id="KW-0217">Developmental protein</keyword>
<dbReference type="GO" id="GO:0030182">
    <property type="term" value="P:neuron differentiation"/>
    <property type="evidence" value="ECO:0007669"/>
    <property type="project" value="TreeGrafter"/>
</dbReference>
<dbReference type="GO" id="GO:0000981">
    <property type="term" value="F:DNA-binding transcription factor activity, RNA polymerase II-specific"/>
    <property type="evidence" value="ECO:0007669"/>
    <property type="project" value="InterPro"/>
</dbReference>
<dbReference type="PANTHER" id="PTHR24339:SF67">
    <property type="entry name" value="GNOT1 HOMEODOMAIN PROTEIN-RELATED"/>
    <property type="match status" value="1"/>
</dbReference>
<feature type="domain" description="Homeobox" evidence="12">
    <location>
        <begin position="100"/>
        <end position="160"/>
    </location>
</feature>
<evidence type="ECO:0000256" key="3">
    <source>
        <dbReference type="ARBA" id="ARBA00022491"/>
    </source>
</evidence>
<dbReference type="PROSITE" id="PS00027">
    <property type="entry name" value="HOMEOBOX_1"/>
    <property type="match status" value="1"/>
</dbReference>
<evidence type="ECO:0000256" key="8">
    <source>
        <dbReference type="ARBA" id="ARBA00023242"/>
    </source>
</evidence>
<evidence type="ECO:0000256" key="7">
    <source>
        <dbReference type="ARBA" id="ARBA00023163"/>
    </source>
</evidence>
<evidence type="ECO:0000256" key="6">
    <source>
        <dbReference type="ARBA" id="ARBA00023155"/>
    </source>
</evidence>
<evidence type="ECO:0000313" key="13">
    <source>
        <dbReference type="EMBL" id="CDW28761.1"/>
    </source>
</evidence>
<keyword evidence="5 9" id="KW-0238">DNA-binding</keyword>
<reference evidence="13" key="1">
    <citation type="submission" date="2014-05" db="EMBL/GenBank/DDBJ databases">
        <authorList>
            <person name="Chronopoulou M."/>
        </authorList>
    </citation>
    <scope>NUCLEOTIDE SEQUENCE</scope>
    <source>
        <tissue evidence="13">Whole organism</tissue>
    </source>
</reference>
<feature type="non-terminal residue" evidence="13">
    <location>
        <position position="187"/>
    </location>
</feature>
<feature type="DNA-binding region" description="Homeobox" evidence="9">
    <location>
        <begin position="102"/>
        <end position="161"/>
    </location>
</feature>
<feature type="region of interest" description="Disordered" evidence="11">
    <location>
        <begin position="168"/>
        <end position="187"/>
    </location>
</feature>
<comment type="subcellular location">
    <subcellularLocation>
        <location evidence="1 9 10">Nucleus</location>
    </subcellularLocation>
</comment>
<dbReference type="InterPro" id="IPR001356">
    <property type="entry name" value="HD"/>
</dbReference>
<evidence type="ECO:0000256" key="11">
    <source>
        <dbReference type="SAM" id="MobiDB-lite"/>
    </source>
</evidence>
<sequence length="187" mass="21795">MDHNRDIYLGLGVDGDIFLREKRKRIYQSSPTATNNHSHIHHHSNIHNNNNESVSKGEQFSIDSLLNDTNNASVNTELHSEIVLGHENNGEGSPSSKECLRNKRARTIFTPDQLERMEQEFQKQQYVVGPERLYLAASLNLTEAQVKVWFQNRRIKWRKNHMISEQSKLHNLTESEKQEQDPRIQLD</sequence>
<keyword evidence="4" id="KW-0805">Transcription regulation</keyword>
<dbReference type="GO" id="GO:0000978">
    <property type="term" value="F:RNA polymerase II cis-regulatory region sequence-specific DNA binding"/>
    <property type="evidence" value="ECO:0007669"/>
    <property type="project" value="TreeGrafter"/>
</dbReference>
<dbReference type="InterPro" id="IPR020479">
    <property type="entry name" value="HD_metazoa"/>
</dbReference>
<evidence type="ECO:0000256" key="5">
    <source>
        <dbReference type="ARBA" id="ARBA00023125"/>
    </source>
</evidence>
<dbReference type="CDD" id="cd00086">
    <property type="entry name" value="homeodomain"/>
    <property type="match status" value="1"/>
</dbReference>
<evidence type="ECO:0000256" key="1">
    <source>
        <dbReference type="ARBA" id="ARBA00004123"/>
    </source>
</evidence>
<evidence type="ECO:0000259" key="12">
    <source>
        <dbReference type="PROSITE" id="PS50071"/>
    </source>
</evidence>
<proteinExistence type="predicted"/>
<keyword evidence="3" id="KW-0678">Repressor</keyword>